<feature type="domain" description="CNNM transmembrane" evidence="3">
    <location>
        <begin position="1"/>
        <end position="169"/>
    </location>
</feature>
<protein>
    <recommendedName>
        <fullName evidence="3">CNNM transmembrane domain-containing protein</fullName>
    </recommendedName>
</protein>
<dbReference type="Proteomes" id="UP001233271">
    <property type="component" value="Chromosome 3"/>
</dbReference>
<name>A0AA48L1Z6_9TREE</name>
<evidence type="ECO:0000259" key="3">
    <source>
        <dbReference type="PROSITE" id="PS51846"/>
    </source>
</evidence>
<dbReference type="Gene3D" id="3.10.580.10">
    <property type="entry name" value="CBS-domain"/>
    <property type="match status" value="1"/>
</dbReference>
<dbReference type="InterPro" id="IPR002550">
    <property type="entry name" value="CNNM"/>
</dbReference>
<keyword evidence="5" id="KW-1185">Reference proteome</keyword>
<evidence type="ECO:0000256" key="2">
    <source>
        <dbReference type="SAM" id="Phobius"/>
    </source>
</evidence>
<evidence type="ECO:0000313" key="5">
    <source>
        <dbReference type="Proteomes" id="UP001233271"/>
    </source>
</evidence>
<dbReference type="PANTHER" id="PTHR12064">
    <property type="entry name" value="METAL TRANSPORTER CNNM"/>
    <property type="match status" value="1"/>
</dbReference>
<proteinExistence type="predicted"/>
<dbReference type="Pfam" id="PF01595">
    <property type="entry name" value="CNNM"/>
    <property type="match status" value="1"/>
</dbReference>
<dbReference type="RefSeq" id="XP_060455750.1">
    <property type="nucleotide sequence ID" value="XM_060599015.1"/>
</dbReference>
<accession>A0AA48L1Z6</accession>
<reference evidence="4" key="1">
    <citation type="journal article" date="2023" name="BMC Genomics">
        <title>Chromosome-level genome assemblies of Cutaneotrichosporon spp. (Trichosporonales, Basidiomycota) reveal imbalanced evolution between nucleotide sequences and chromosome synteny.</title>
        <authorList>
            <person name="Kobayashi Y."/>
            <person name="Kayamori A."/>
            <person name="Aoki K."/>
            <person name="Shiwa Y."/>
            <person name="Matsutani M."/>
            <person name="Fujita N."/>
            <person name="Sugita T."/>
            <person name="Iwasaki W."/>
            <person name="Tanaka N."/>
            <person name="Takashima M."/>
        </authorList>
    </citation>
    <scope>NUCLEOTIDE SEQUENCE</scope>
    <source>
        <strain evidence="4">HIS019</strain>
    </source>
</reference>
<organism evidence="4 5">
    <name type="scientific">Cutaneotrichosporon cavernicola</name>
    <dbReference type="NCBI Taxonomy" id="279322"/>
    <lineage>
        <taxon>Eukaryota</taxon>
        <taxon>Fungi</taxon>
        <taxon>Dikarya</taxon>
        <taxon>Basidiomycota</taxon>
        <taxon>Agaricomycotina</taxon>
        <taxon>Tremellomycetes</taxon>
        <taxon>Trichosporonales</taxon>
        <taxon>Trichosporonaceae</taxon>
        <taxon>Cutaneotrichosporon</taxon>
    </lineage>
</organism>
<dbReference type="InterPro" id="IPR045095">
    <property type="entry name" value="ACDP"/>
</dbReference>
<keyword evidence="1 2" id="KW-1133">Transmembrane helix</keyword>
<dbReference type="GO" id="GO:0030026">
    <property type="term" value="P:intracellular manganese ion homeostasis"/>
    <property type="evidence" value="ECO:0007669"/>
    <property type="project" value="TreeGrafter"/>
</dbReference>
<sequence>MAFLDQNSENALHISKRMEGARVVETCMLSLLVVLSGFLTGLTLAKDSYHLLTTLSLLNIIAIGSIPVVAQGVIQNNLQSALISTAALLVFATIIPQSVCLPYALPVAGWLGPAVQFLIWITFPLTWPIARLLEWTFGNQIPPRFRRYELRELVRQHRTDVDGDLDIFTAEMTWNALTLSLHTARHVMVPIHKAFMIPLGRQLDYKTFCEIQEAGWSRIILYTEGEDGRTILGYILSKNLILENPQTRTPMDKQILYELPLVAAQEPLTNVLKVLLERQRHMALVYHPKSTFSDDESSSRRLSSQSS</sequence>
<dbReference type="GO" id="GO:0010960">
    <property type="term" value="P:magnesium ion homeostasis"/>
    <property type="evidence" value="ECO:0007669"/>
    <property type="project" value="InterPro"/>
</dbReference>
<dbReference type="GeneID" id="85494355"/>
<dbReference type="InterPro" id="IPR046342">
    <property type="entry name" value="CBS_dom_sf"/>
</dbReference>
<dbReference type="KEGG" id="ccac:CcaHIS019_0305550"/>
<feature type="transmembrane region" description="Helical" evidence="2">
    <location>
        <begin position="51"/>
        <end position="70"/>
    </location>
</feature>
<feature type="transmembrane region" description="Helical" evidence="2">
    <location>
        <begin position="23"/>
        <end position="45"/>
    </location>
</feature>
<evidence type="ECO:0000313" key="4">
    <source>
        <dbReference type="EMBL" id="BEI90485.1"/>
    </source>
</evidence>
<feature type="transmembrane region" description="Helical" evidence="2">
    <location>
        <begin position="82"/>
        <end position="105"/>
    </location>
</feature>
<evidence type="ECO:0000256" key="1">
    <source>
        <dbReference type="PROSITE-ProRule" id="PRU01193"/>
    </source>
</evidence>
<dbReference type="PANTHER" id="PTHR12064:SF90">
    <property type="entry name" value="CNNM TRANSMEMBRANE DOMAIN-CONTAINING PROTEIN"/>
    <property type="match status" value="1"/>
</dbReference>
<dbReference type="AlphaFoldDB" id="A0AA48L1Z6"/>
<dbReference type="PROSITE" id="PS51846">
    <property type="entry name" value="CNNM"/>
    <property type="match status" value="1"/>
</dbReference>
<dbReference type="EMBL" id="AP028214">
    <property type="protein sequence ID" value="BEI90485.1"/>
    <property type="molecule type" value="Genomic_DNA"/>
</dbReference>
<dbReference type="SUPFAM" id="SSF54631">
    <property type="entry name" value="CBS-domain pair"/>
    <property type="match status" value="1"/>
</dbReference>
<dbReference type="GO" id="GO:0005737">
    <property type="term" value="C:cytoplasm"/>
    <property type="evidence" value="ECO:0007669"/>
    <property type="project" value="TreeGrafter"/>
</dbReference>
<keyword evidence="1 2" id="KW-0472">Membrane</keyword>
<keyword evidence="1 2" id="KW-0812">Transmembrane</keyword>
<gene>
    <name evidence="4" type="ORF">CcaverHIS019_0305550</name>
</gene>
<dbReference type="GO" id="GO:0016020">
    <property type="term" value="C:membrane"/>
    <property type="evidence" value="ECO:0007669"/>
    <property type="project" value="UniProtKB-UniRule"/>
</dbReference>